<evidence type="ECO:0000313" key="3">
    <source>
        <dbReference type="Proteomes" id="UP000274033"/>
    </source>
</evidence>
<dbReference type="PANTHER" id="PTHR33570">
    <property type="entry name" value="4-CARBOXYMUCONOLACTONE DECARBOXYLASE FAMILY PROTEIN"/>
    <property type="match status" value="1"/>
</dbReference>
<dbReference type="RefSeq" id="WP_124765322.1">
    <property type="nucleotide sequence ID" value="NZ_JAFBDY010000010.1"/>
</dbReference>
<reference evidence="2 3" key="1">
    <citation type="journal article" date="2013" name="J. Microbiol.">
        <title>Lysinibacillus chungkukjangi sp. nov., isolated from Chungkukjang, Korean fermented soybean food.</title>
        <authorList>
            <person name="Kim S.J."/>
            <person name="Jang Y.H."/>
            <person name="Hamada M."/>
            <person name="Ahn J.H."/>
            <person name="Weon H.Y."/>
            <person name="Suzuki K."/>
            <person name="Whang K.S."/>
            <person name="Kwon S.W."/>
        </authorList>
    </citation>
    <scope>NUCLEOTIDE SEQUENCE [LARGE SCALE GENOMIC DNA]</scope>
    <source>
        <strain evidence="2 3">MCCC 1A12701</strain>
    </source>
</reference>
<accession>A0A3N9UCW9</accession>
<dbReference type="InterPro" id="IPR003779">
    <property type="entry name" value="CMD-like"/>
</dbReference>
<feature type="domain" description="Carboxymuconolactone decarboxylase-like" evidence="1">
    <location>
        <begin position="40"/>
        <end position="123"/>
    </location>
</feature>
<dbReference type="GO" id="GO:0051920">
    <property type="term" value="F:peroxiredoxin activity"/>
    <property type="evidence" value="ECO:0007669"/>
    <property type="project" value="InterPro"/>
</dbReference>
<dbReference type="InterPro" id="IPR029032">
    <property type="entry name" value="AhpD-like"/>
</dbReference>
<protein>
    <submittedName>
        <fullName evidence="2">Carboxymuconolactone decarboxylase family protein</fullName>
    </submittedName>
</protein>
<comment type="caution">
    <text evidence="2">The sequence shown here is derived from an EMBL/GenBank/DDBJ whole genome shotgun (WGS) entry which is preliminary data.</text>
</comment>
<dbReference type="Proteomes" id="UP000274033">
    <property type="component" value="Unassembled WGS sequence"/>
</dbReference>
<keyword evidence="3" id="KW-1185">Reference proteome</keyword>
<dbReference type="InterPro" id="IPR052512">
    <property type="entry name" value="4CMD/NDH-1_regulator"/>
</dbReference>
<organism evidence="2 3">
    <name type="scientific">Lysinibacillus composti</name>
    <dbReference type="NCBI Taxonomy" id="720633"/>
    <lineage>
        <taxon>Bacteria</taxon>
        <taxon>Bacillati</taxon>
        <taxon>Bacillota</taxon>
        <taxon>Bacilli</taxon>
        <taxon>Bacillales</taxon>
        <taxon>Bacillaceae</taxon>
        <taxon>Lysinibacillus</taxon>
    </lineage>
</organism>
<dbReference type="AlphaFoldDB" id="A0A3N9UCW9"/>
<dbReference type="OrthoDB" id="9802489at2"/>
<gene>
    <name evidence="2" type="ORF">EBB45_12830</name>
</gene>
<dbReference type="SUPFAM" id="SSF69118">
    <property type="entry name" value="AhpD-like"/>
    <property type="match status" value="1"/>
</dbReference>
<evidence type="ECO:0000313" key="2">
    <source>
        <dbReference type="EMBL" id="RQW74233.1"/>
    </source>
</evidence>
<dbReference type="EMBL" id="RRCT01000011">
    <property type="protein sequence ID" value="RQW74233.1"/>
    <property type="molecule type" value="Genomic_DNA"/>
</dbReference>
<evidence type="ECO:0000259" key="1">
    <source>
        <dbReference type="Pfam" id="PF02627"/>
    </source>
</evidence>
<proteinExistence type="predicted"/>
<dbReference type="PANTHER" id="PTHR33570:SF2">
    <property type="entry name" value="CARBOXYMUCONOLACTONE DECARBOXYLASE-LIKE DOMAIN-CONTAINING PROTEIN"/>
    <property type="match status" value="1"/>
</dbReference>
<sequence length="135" mass="14931">MAEVDRYQRGLDIIKKYSLEGNDEISSVQQLREAYRSLAPDLEDLIVSFGFGDIYSREGLTDKERTIATLSGLTTLGTEPQLELHINNGLNIGLTPKQVVGAIVHMLPYAGFPRVLNALGVVKQVFAQRNVTIND</sequence>
<dbReference type="Gene3D" id="1.20.1290.10">
    <property type="entry name" value="AhpD-like"/>
    <property type="match status" value="1"/>
</dbReference>
<name>A0A3N9UCW9_9BACI</name>
<dbReference type="Pfam" id="PF02627">
    <property type="entry name" value="CMD"/>
    <property type="match status" value="1"/>
</dbReference>